<keyword evidence="2" id="KW-1185">Reference proteome</keyword>
<dbReference type="RefSeq" id="WP_082366336.1">
    <property type="nucleotide sequence ID" value="NZ_CP034998.1"/>
</dbReference>
<gene>
    <name evidence="1" type="ORF">CO657_16365</name>
</gene>
<accession>A0AAE5TY16</accession>
<evidence type="ECO:0000313" key="1">
    <source>
        <dbReference type="EMBL" id="QAS79537.1"/>
    </source>
</evidence>
<reference evidence="1 2" key="1">
    <citation type="submission" date="2019-01" db="EMBL/GenBank/DDBJ databases">
        <title>Genomic insights into the origins and evolution of symbiotic genes in the Phaseolus vulgaris microsymbionts.</title>
        <authorList>
            <person name="Tong W."/>
        </authorList>
    </citation>
    <scope>NUCLEOTIDE SEQUENCE [LARGE SCALE GENOMIC DNA]</scope>
    <source>
        <strain evidence="1 2">FH23</strain>
    </source>
</reference>
<dbReference type="KEGG" id="rad:CO657_16365"/>
<evidence type="ECO:0000313" key="2">
    <source>
        <dbReference type="Proteomes" id="UP000220927"/>
    </source>
</evidence>
<proteinExistence type="predicted"/>
<dbReference type="Proteomes" id="UP000220927">
    <property type="component" value="Chromosome"/>
</dbReference>
<protein>
    <submittedName>
        <fullName evidence="1">Uncharacterized protein</fullName>
    </submittedName>
</protein>
<dbReference type="EMBL" id="CP034998">
    <property type="protein sequence ID" value="QAS79537.1"/>
    <property type="molecule type" value="Genomic_DNA"/>
</dbReference>
<sequence>MTEDEQDQAMNEFLAMVGRYVIVFQWIESKMEECLLLWWGHENWAQSKDRLLNMTNKQKVDTLWKEFRENPANERGRSRPDWVKQFEKLVERLHLERKRRNKLLHSHYLFDFLPIGQPVMQIDPKEGNRYLGKEAQDDIHGAVRDLAIDLSFAHTQVIHDYR</sequence>
<name>A0AAE5TY16_9HYPH</name>
<dbReference type="AlphaFoldDB" id="A0AAE5TY16"/>
<organism evidence="1 2">
    <name type="scientific">Rhizobium acidisoli</name>
    <dbReference type="NCBI Taxonomy" id="1538158"/>
    <lineage>
        <taxon>Bacteria</taxon>
        <taxon>Pseudomonadati</taxon>
        <taxon>Pseudomonadota</taxon>
        <taxon>Alphaproteobacteria</taxon>
        <taxon>Hyphomicrobiales</taxon>
        <taxon>Rhizobiaceae</taxon>
        <taxon>Rhizobium/Agrobacterium group</taxon>
        <taxon>Rhizobium</taxon>
    </lineage>
</organism>